<evidence type="ECO:0000256" key="1">
    <source>
        <dbReference type="SAM" id="MobiDB-lite"/>
    </source>
</evidence>
<protein>
    <submittedName>
        <fullName evidence="2">Uncharacterized protein</fullName>
    </submittedName>
</protein>
<sequence>MSLERDDEEWKEKVAIPRRQSKRFKGDPSFSTSPLMSNVSDDPDLHHASSFLKSVQKAVIPNDGFESASDPIIPDFVDARRRVEAASLVRNEHGHMVRPLSRIEGDQLIDEIVQKQQMGTATVSENILLRRLSQRGSLVSGPDPSTELPPVVEALDEVIEPPAPPREVLERLYAIKSTPLENSFASRLYGGQFSSPTIFFQDWNTISPWTELMVDVMNHHSISCPEDTTVDPYGWAPITYTPIYAWQLTQVHDLLERAFWPGIDGMYIYNYTLARDILIRDLVSI</sequence>
<name>A0A0B7FVN7_THACB</name>
<dbReference type="Proteomes" id="UP000059188">
    <property type="component" value="Unassembled WGS sequence"/>
</dbReference>
<proteinExistence type="predicted"/>
<gene>
    <name evidence="2" type="ORF">RSOLAG1IB_04762</name>
</gene>
<reference evidence="2 3" key="1">
    <citation type="submission" date="2014-11" db="EMBL/GenBank/DDBJ databases">
        <authorList>
            <person name="Wibberg Daniel"/>
        </authorList>
    </citation>
    <scope>NUCLEOTIDE SEQUENCE [LARGE SCALE GENOMIC DNA]</scope>
    <source>
        <strain evidence="2">Rhizoctonia solani AG1-IB 7/3/14</strain>
    </source>
</reference>
<dbReference type="STRING" id="1108050.A0A0B7FVN7"/>
<feature type="region of interest" description="Disordered" evidence="1">
    <location>
        <begin position="1"/>
        <end position="35"/>
    </location>
</feature>
<dbReference type="EMBL" id="LN679105">
    <property type="protein sequence ID" value="CEL62011.1"/>
    <property type="molecule type" value="Genomic_DNA"/>
</dbReference>
<dbReference type="AlphaFoldDB" id="A0A0B7FVN7"/>
<keyword evidence="3" id="KW-1185">Reference proteome</keyword>
<organism evidence="2 3">
    <name type="scientific">Thanatephorus cucumeris (strain AG1-IB / isolate 7/3/14)</name>
    <name type="common">Lettuce bottom rot fungus</name>
    <name type="synonym">Rhizoctonia solani</name>
    <dbReference type="NCBI Taxonomy" id="1108050"/>
    <lineage>
        <taxon>Eukaryota</taxon>
        <taxon>Fungi</taxon>
        <taxon>Dikarya</taxon>
        <taxon>Basidiomycota</taxon>
        <taxon>Agaricomycotina</taxon>
        <taxon>Agaricomycetes</taxon>
        <taxon>Cantharellales</taxon>
        <taxon>Ceratobasidiaceae</taxon>
        <taxon>Rhizoctonia</taxon>
        <taxon>Rhizoctonia solani AG-1</taxon>
    </lineage>
</organism>
<evidence type="ECO:0000313" key="3">
    <source>
        <dbReference type="Proteomes" id="UP000059188"/>
    </source>
</evidence>
<dbReference type="OrthoDB" id="4080456at2759"/>
<accession>A0A0B7FVN7</accession>
<evidence type="ECO:0000313" key="2">
    <source>
        <dbReference type="EMBL" id="CEL62011.1"/>
    </source>
</evidence>